<dbReference type="PIRSF" id="PIRSF016481">
    <property type="entry name" value="Pilus_assembly_PilP"/>
    <property type="match status" value="1"/>
</dbReference>
<dbReference type="Pfam" id="PF04351">
    <property type="entry name" value="PilP"/>
    <property type="match status" value="1"/>
</dbReference>
<evidence type="ECO:0000256" key="1">
    <source>
        <dbReference type="SAM" id="MobiDB-lite"/>
    </source>
</evidence>
<dbReference type="PROSITE" id="PS51257">
    <property type="entry name" value="PROKAR_LIPOPROTEIN"/>
    <property type="match status" value="1"/>
</dbReference>
<proteinExistence type="predicted"/>
<dbReference type="AlphaFoldDB" id="A0A2A2F412"/>
<organism evidence="2 3">
    <name type="scientific">Halovibrio salipaludis</name>
    <dbReference type="NCBI Taxonomy" id="2032626"/>
    <lineage>
        <taxon>Bacteria</taxon>
        <taxon>Pseudomonadati</taxon>
        <taxon>Pseudomonadota</taxon>
        <taxon>Gammaproteobacteria</taxon>
        <taxon>Oceanospirillales</taxon>
        <taxon>Halomonadaceae</taxon>
        <taxon>Halovibrio</taxon>
    </lineage>
</organism>
<dbReference type="EMBL" id="NSKD01000006">
    <property type="protein sequence ID" value="PAU79688.1"/>
    <property type="molecule type" value="Genomic_DNA"/>
</dbReference>
<accession>A0A2A2F412</accession>
<name>A0A2A2F412_9GAMM</name>
<evidence type="ECO:0000313" key="3">
    <source>
        <dbReference type="Proteomes" id="UP000218896"/>
    </source>
</evidence>
<dbReference type="OrthoDB" id="5296580at2"/>
<dbReference type="InterPro" id="IPR007446">
    <property type="entry name" value="PilP"/>
</dbReference>
<dbReference type="RefSeq" id="WP_095618145.1">
    <property type="nucleotide sequence ID" value="NZ_NSKD01000006.1"/>
</dbReference>
<gene>
    <name evidence="2" type="ORF">CK501_12850</name>
</gene>
<comment type="caution">
    <text evidence="2">The sequence shown here is derived from an EMBL/GenBank/DDBJ whole genome shotgun (WGS) entry which is preliminary data.</text>
</comment>
<reference evidence="2 3" key="1">
    <citation type="submission" date="2017-08" db="EMBL/GenBank/DDBJ databases">
        <title>Halovibrio sewagensis sp. nov., isolated from wastewater of high salinity.</title>
        <authorList>
            <person name="Dong X."/>
            <person name="Zhang G."/>
        </authorList>
    </citation>
    <scope>NUCLEOTIDE SEQUENCE [LARGE SCALE GENOMIC DNA]</scope>
    <source>
        <strain evidence="2 3">YL5-2</strain>
    </source>
</reference>
<feature type="compositionally biased region" description="Acidic residues" evidence="1">
    <location>
        <begin position="76"/>
        <end position="88"/>
    </location>
</feature>
<dbReference type="Gene3D" id="2.30.30.830">
    <property type="match status" value="1"/>
</dbReference>
<evidence type="ECO:0000313" key="2">
    <source>
        <dbReference type="EMBL" id="PAU79688.1"/>
    </source>
</evidence>
<feature type="region of interest" description="Disordered" evidence="1">
    <location>
        <begin position="62"/>
        <end position="102"/>
    </location>
</feature>
<dbReference type="Proteomes" id="UP000218896">
    <property type="component" value="Unassembled WGS sequence"/>
</dbReference>
<feature type="compositionally biased region" description="Basic and acidic residues" evidence="1">
    <location>
        <begin position="89"/>
        <end position="102"/>
    </location>
</feature>
<keyword evidence="3" id="KW-1185">Reference proteome</keyword>
<protein>
    <submittedName>
        <fullName evidence="2">Pilus assembly protein PilP</fullName>
    </submittedName>
</protein>
<sequence length="184" mass="20757">MRVTAVARYLVIAGLSLVLVACSRDQGYQDLDEFMKKARNEPQGKVEPLPEFKAYEAFTYSASDRRSPFEPPAEVVLEDEDDDDDEPESEIKPDENRPTEPLERFEMSDLAMVGSLQRSEEGQLYALVQDPEGGIHRVAVGDYMGQNHGRVQRVTETRIQLREIVGDGSGGWVKRPRTLSLEQD</sequence>